<dbReference type="EMBL" id="JACEZT010000005">
    <property type="protein sequence ID" value="MBA5637268.1"/>
    <property type="molecule type" value="Genomic_DNA"/>
</dbReference>
<protein>
    <recommendedName>
        <fullName evidence="3">Ribbon-helix-helix protein CopG domain-containing protein</fullName>
    </recommendedName>
</protein>
<evidence type="ECO:0008006" key="3">
    <source>
        <dbReference type="Google" id="ProtNLM"/>
    </source>
</evidence>
<accession>A0A7W2ERE3</accession>
<sequence>MGLPNDKHLPDQLEQDLAELVALTGQSESEIRRTALRDYLAWRLPEIRDLQIALAQADRGEFAKEEEVREVFARYGA</sequence>
<comment type="caution">
    <text evidence="1">The sequence shown here is derived from an EMBL/GenBank/DDBJ whole genome shotgun (WGS) entry which is preliminary data.</text>
</comment>
<dbReference type="AlphaFoldDB" id="A0A7W2ERE3"/>
<dbReference type="RefSeq" id="WP_182161763.1">
    <property type="nucleotide sequence ID" value="NZ_JACEZT010000005.1"/>
</dbReference>
<gene>
    <name evidence="1" type="ORF">H3H37_09385</name>
</gene>
<evidence type="ECO:0000313" key="2">
    <source>
        <dbReference type="Proteomes" id="UP000534388"/>
    </source>
</evidence>
<proteinExistence type="predicted"/>
<reference evidence="1 2" key="1">
    <citation type="submission" date="2020-07" db="EMBL/GenBank/DDBJ databases">
        <title>Novel species isolated from subtropical streams in China.</title>
        <authorList>
            <person name="Lu H."/>
        </authorList>
    </citation>
    <scope>NUCLEOTIDE SEQUENCE [LARGE SCALE GENOMIC DNA]</scope>
    <source>
        <strain evidence="1 2">LX20W</strain>
    </source>
</reference>
<keyword evidence="2" id="KW-1185">Reference proteome</keyword>
<organism evidence="1 2">
    <name type="scientific">Rugamonas brunnea</name>
    <dbReference type="NCBI Taxonomy" id="2758569"/>
    <lineage>
        <taxon>Bacteria</taxon>
        <taxon>Pseudomonadati</taxon>
        <taxon>Pseudomonadota</taxon>
        <taxon>Betaproteobacteria</taxon>
        <taxon>Burkholderiales</taxon>
        <taxon>Oxalobacteraceae</taxon>
        <taxon>Telluria group</taxon>
        <taxon>Rugamonas</taxon>
    </lineage>
</organism>
<name>A0A7W2ERE3_9BURK</name>
<evidence type="ECO:0000313" key="1">
    <source>
        <dbReference type="EMBL" id="MBA5637268.1"/>
    </source>
</evidence>
<dbReference type="Proteomes" id="UP000534388">
    <property type="component" value="Unassembled WGS sequence"/>
</dbReference>